<dbReference type="Pfam" id="PF07282">
    <property type="entry name" value="Cas12f1-like_TNB"/>
    <property type="match status" value="1"/>
</dbReference>
<keyword evidence="7" id="KW-0233">DNA recombination</keyword>
<name>A0A917JMA5_9PSEU</name>
<evidence type="ECO:0000256" key="3">
    <source>
        <dbReference type="ARBA" id="ARBA00022578"/>
    </source>
</evidence>
<dbReference type="PANTHER" id="PTHR30405">
    <property type="entry name" value="TRANSPOSASE"/>
    <property type="match status" value="1"/>
</dbReference>
<keyword evidence="3" id="KW-0815">Transposition</keyword>
<comment type="similarity">
    <text evidence="2">In the N-terminal section; belongs to the transposase 2 family.</text>
</comment>
<accession>A0A917JMA5</accession>
<dbReference type="Pfam" id="PF12323">
    <property type="entry name" value="HTH_OrfB_IS605"/>
    <property type="match status" value="1"/>
</dbReference>
<feature type="domain" description="Probable transposase IS891/IS1136/IS1341" evidence="9">
    <location>
        <begin position="195"/>
        <end position="319"/>
    </location>
</feature>
<evidence type="ECO:0000256" key="8">
    <source>
        <dbReference type="SAM" id="MobiDB-lite"/>
    </source>
</evidence>
<dbReference type="GO" id="GO:0046872">
    <property type="term" value="F:metal ion binding"/>
    <property type="evidence" value="ECO:0007669"/>
    <property type="project" value="UniProtKB-KW"/>
</dbReference>
<dbReference type="GO" id="GO:0006310">
    <property type="term" value="P:DNA recombination"/>
    <property type="evidence" value="ECO:0007669"/>
    <property type="project" value="UniProtKB-KW"/>
</dbReference>
<feature type="compositionally biased region" description="Basic and acidic residues" evidence="8">
    <location>
        <begin position="447"/>
        <end position="456"/>
    </location>
</feature>
<evidence type="ECO:0000313" key="12">
    <source>
        <dbReference type="EMBL" id="GGI73102.1"/>
    </source>
</evidence>
<dbReference type="EMBL" id="BMMT01000002">
    <property type="protein sequence ID" value="GGI73102.1"/>
    <property type="molecule type" value="Genomic_DNA"/>
</dbReference>
<dbReference type="NCBIfam" id="NF038280">
    <property type="entry name" value="IS607_TnpB"/>
    <property type="match status" value="1"/>
</dbReference>
<evidence type="ECO:0000256" key="2">
    <source>
        <dbReference type="ARBA" id="ARBA00011044"/>
    </source>
</evidence>
<keyword evidence="4" id="KW-0479">Metal-binding</keyword>
<feature type="domain" description="Transposase putative helix-turn-helix" evidence="11">
    <location>
        <begin position="1"/>
        <end position="45"/>
    </location>
</feature>
<dbReference type="InterPro" id="IPR010095">
    <property type="entry name" value="Cas12f1-like_TNB"/>
</dbReference>
<sequence>MSTVIQAYRFALDPTPSQESTLRSHCGAQRFAYNWGLARVKAVMNQREAEASYGVPEDERTPALSWSAYSLRKDWNQAKFEVAPWWGENSKEAYSSGLANLATALKNWGDSRSGKRKGRKAGFPVFKGKRGVLSCRFTTGAFGLAADRRHVKLPRIGVVRTCENTRKLARGIEQGTARIRSVTVSMRGGRWFVSFSVEVERNDSAPRNPDSVVGVDLGVTSLAVLSTGEVIANPRHLEVALRELRRLSRQAARRQGPDRRTRRTPSRRWLKTQTRIQRLHTRVADARRDGLHKLSTRLVHEHGAVVIEDLNVTGMTKNRRLARHIAGVGMGELRRQIGYKAAWSGVRVHVADRFYPSSKICSGCGAVKAKLRLSERVYRCEHCGMALDRDLNAARNLAALVQQGPSSASCVVRLNEPDGNPHKTRTTRAAGTATGRPTRSTPHRKVTAHDTFSHVS</sequence>
<comment type="similarity">
    <text evidence="1">In the C-terminal section; belongs to the transposase 35 family.</text>
</comment>
<dbReference type="NCBIfam" id="TIGR01766">
    <property type="entry name" value="IS200/IS605 family accessory protein TnpB-like domain"/>
    <property type="match status" value="1"/>
</dbReference>
<dbReference type="Proteomes" id="UP000597989">
    <property type="component" value="Unassembled WGS sequence"/>
</dbReference>
<evidence type="ECO:0000256" key="7">
    <source>
        <dbReference type="ARBA" id="ARBA00023172"/>
    </source>
</evidence>
<keyword evidence="5" id="KW-0862">Zinc</keyword>
<feature type="domain" description="Cas12f1-like TNB" evidence="10">
    <location>
        <begin position="331"/>
        <end position="397"/>
    </location>
</feature>
<evidence type="ECO:0000256" key="5">
    <source>
        <dbReference type="ARBA" id="ARBA00022833"/>
    </source>
</evidence>
<dbReference type="InterPro" id="IPR001959">
    <property type="entry name" value="Transposase"/>
</dbReference>
<reference evidence="12 13" key="1">
    <citation type="journal article" date="2014" name="Int. J. Syst. Evol. Microbiol.">
        <title>Complete genome sequence of Corynebacterium casei LMG S-19264T (=DSM 44701T), isolated from a smear-ripened cheese.</title>
        <authorList>
            <consortium name="US DOE Joint Genome Institute (JGI-PGF)"/>
            <person name="Walter F."/>
            <person name="Albersmeier A."/>
            <person name="Kalinowski J."/>
            <person name="Ruckert C."/>
        </authorList>
    </citation>
    <scope>NUCLEOTIDE SEQUENCE [LARGE SCALE GENOMIC DNA]</scope>
    <source>
        <strain evidence="12 13">CGMCC 4.7206</strain>
    </source>
</reference>
<keyword evidence="6" id="KW-0238">DNA-binding</keyword>
<proteinExistence type="inferred from homology"/>
<dbReference type="GO" id="GO:0032196">
    <property type="term" value="P:transposition"/>
    <property type="evidence" value="ECO:0007669"/>
    <property type="project" value="UniProtKB-KW"/>
</dbReference>
<feature type="compositionally biased region" description="Low complexity" evidence="8">
    <location>
        <begin position="427"/>
        <end position="440"/>
    </location>
</feature>
<evidence type="ECO:0000259" key="10">
    <source>
        <dbReference type="Pfam" id="PF07282"/>
    </source>
</evidence>
<evidence type="ECO:0000256" key="4">
    <source>
        <dbReference type="ARBA" id="ARBA00022723"/>
    </source>
</evidence>
<organism evidence="12 13">
    <name type="scientific">Saccharopolyspora thermophila</name>
    <dbReference type="NCBI Taxonomy" id="89367"/>
    <lineage>
        <taxon>Bacteria</taxon>
        <taxon>Bacillati</taxon>
        <taxon>Actinomycetota</taxon>
        <taxon>Actinomycetes</taxon>
        <taxon>Pseudonocardiales</taxon>
        <taxon>Pseudonocardiaceae</taxon>
        <taxon>Saccharopolyspora</taxon>
    </lineage>
</organism>
<evidence type="ECO:0000256" key="6">
    <source>
        <dbReference type="ARBA" id="ARBA00023125"/>
    </source>
</evidence>
<dbReference type="InterPro" id="IPR021027">
    <property type="entry name" value="Transposase_put_HTH"/>
</dbReference>
<evidence type="ECO:0000259" key="9">
    <source>
        <dbReference type="Pfam" id="PF01385"/>
    </source>
</evidence>
<dbReference type="Pfam" id="PF01385">
    <property type="entry name" value="OrfB_IS605"/>
    <property type="match status" value="1"/>
</dbReference>
<dbReference type="InterPro" id="IPR051399">
    <property type="entry name" value="RNA-guided_DNA_endo/Transpos"/>
</dbReference>
<protein>
    <submittedName>
        <fullName evidence="12">Transposase</fullName>
    </submittedName>
</protein>
<dbReference type="NCBIfam" id="NF040570">
    <property type="entry name" value="guided_TnpB"/>
    <property type="match status" value="1"/>
</dbReference>
<comment type="caution">
    <text evidence="12">The sequence shown here is derived from an EMBL/GenBank/DDBJ whole genome shotgun (WGS) entry which is preliminary data.</text>
</comment>
<dbReference type="GO" id="GO:0003677">
    <property type="term" value="F:DNA binding"/>
    <property type="evidence" value="ECO:0007669"/>
    <property type="project" value="UniProtKB-KW"/>
</dbReference>
<gene>
    <name evidence="12" type="ORF">GCM10011581_07570</name>
</gene>
<evidence type="ECO:0000259" key="11">
    <source>
        <dbReference type="Pfam" id="PF12323"/>
    </source>
</evidence>
<feature type="region of interest" description="Disordered" evidence="8">
    <location>
        <begin position="415"/>
        <end position="456"/>
    </location>
</feature>
<evidence type="ECO:0000313" key="13">
    <source>
        <dbReference type="Proteomes" id="UP000597989"/>
    </source>
</evidence>
<dbReference type="InterPro" id="IPR053470">
    <property type="entry name" value="RNA-guided_DNA_endonuclease"/>
</dbReference>
<dbReference type="AlphaFoldDB" id="A0A917JMA5"/>
<evidence type="ECO:0000256" key="1">
    <source>
        <dbReference type="ARBA" id="ARBA00008761"/>
    </source>
</evidence>
<dbReference type="PANTHER" id="PTHR30405:SF25">
    <property type="entry name" value="RNA-GUIDED DNA ENDONUCLEASE INSQ-RELATED"/>
    <property type="match status" value="1"/>
</dbReference>